<dbReference type="AlphaFoldDB" id="S8DWP7"/>
<organism evidence="1 2">
    <name type="scientific">Fomitopsis schrenkii</name>
    <name type="common">Brown rot fungus</name>
    <dbReference type="NCBI Taxonomy" id="2126942"/>
    <lineage>
        <taxon>Eukaryota</taxon>
        <taxon>Fungi</taxon>
        <taxon>Dikarya</taxon>
        <taxon>Basidiomycota</taxon>
        <taxon>Agaricomycotina</taxon>
        <taxon>Agaricomycetes</taxon>
        <taxon>Polyporales</taxon>
        <taxon>Fomitopsis</taxon>
    </lineage>
</organism>
<gene>
    <name evidence="1" type="ORF">FOMPIDRAFT_1052733</name>
</gene>
<evidence type="ECO:0000313" key="2">
    <source>
        <dbReference type="Proteomes" id="UP000015241"/>
    </source>
</evidence>
<protein>
    <submittedName>
        <fullName evidence="1">Uncharacterized protein</fullName>
    </submittedName>
</protein>
<evidence type="ECO:0000313" key="1">
    <source>
        <dbReference type="EMBL" id="EPS97032.1"/>
    </source>
</evidence>
<sequence length="92" mass="10364">MNPFLGKLADRGPAGKTWGLMHEQEWQALRIGAHKVDAYLGDDIIERMTVTVNAVFASPAELPVQIPIFLEMHTQIVRLAVHWALPRTSYAR</sequence>
<dbReference type="STRING" id="743788.S8DWP7"/>
<keyword evidence="2" id="KW-1185">Reference proteome</keyword>
<accession>S8DWP7</accession>
<reference evidence="1 2" key="1">
    <citation type="journal article" date="2012" name="Science">
        <title>The Paleozoic origin of enzymatic lignin decomposition reconstructed from 31 fungal genomes.</title>
        <authorList>
            <person name="Floudas D."/>
            <person name="Binder M."/>
            <person name="Riley R."/>
            <person name="Barry K."/>
            <person name="Blanchette R.A."/>
            <person name="Henrissat B."/>
            <person name="Martinez A.T."/>
            <person name="Otillar R."/>
            <person name="Spatafora J.W."/>
            <person name="Yadav J.S."/>
            <person name="Aerts A."/>
            <person name="Benoit I."/>
            <person name="Boyd A."/>
            <person name="Carlson A."/>
            <person name="Copeland A."/>
            <person name="Coutinho P.M."/>
            <person name="de Vries R.P."/>
            <person name="Ferreira P."/>
            <person name="Findley K."/>
            <person name="Foster B."/>
            <person name="Gaskell J."/>
            <person name="Glotzer D."/>
            <person name="Gorecki P."/>
            <person name="Heitman J."/>
            <person name="Hesse C."/>
            <person name="Hori C."/>
            <person name="Igarashi K."/>
            <person name="Jurgens J.A."/>
            <person name="Kallen N."/>
            <person name="Kersten P."/>
            <person name="Kohler A."/>
            <person name="Kuees U."/>
            <person name="Kumar T.K.A."/>
            <person name="Kuo A."/>
            <person name="LaButti K."/>
            <person name="Larrondo L.F."/>
            <person name="Lindquist E."/>
            <person name="Ling A."/>
            <person name="Lombard V."/>
            <person name="Lucas S."/>
            <person name="Lundell T."/>
            <person name="Martin R."/>
            <person name="McLaughlin D.J."/>
            <person name="Morgenstern I."/>
            <person name="Morin E."/>
            <person name="Murat C."/>
            <person name="Nagy L.G."/>
            <person name="Nolan M."/>
            <person name="Ohm R.A."/>
            <person name="Patyshakuliyeva A."/>
            <person name="Rokas A."/>
            <person name="Ruiz-Duenas F.J."/>
            <person name="Sabat G."/>
            <person name="Salamov A."/>
            <person name="Samejima M."/>
            <person name="Schmutz J."/>
            <person name="Slot J.C."/>
            <person name="St John F."/>
            <person name="Stenlid J."/>
            <person name="Sun H."/>
            <person name="Sun S."/>
            <person name="Syed K."/>
            <person name="Tsang A."/>
            <person name="Wiebenga A."/>
            <person name="Young D."/>
            <person name="Pisabarro A."/>
            <person name="Eastwood D.C."/>
            <person name="Martin F."/>
            <person name="Cullen D."/>
            <person name="Grigoriev I.V."/>
            <person name="Hibbett D.S."/>
        </authorList>
    </citation>
    <scope>NUCLEOTIDE SEQUENCE</scope>
    <source>
        <strain evidence="2">FP-58527</strain>
    </source>
</reference>
<proteinExistence type="predicted"/>
<dbReference type="Proteomes" id="UP000015241">
    <property type="component" value="Unassembled WGS sequence"/>
</dbReference>
<dbReference type="HOGENOM" id="CLU_2413295_0_0_1"/>
<dbReference type="EMBL" id="KE504180">
    <property type="protein sequence ID" value="EPS97032.1"/>
    <property type="molecule type" value="Genomic_DNA"/>
</dbReference>
<name>S8DWP7_FOMSC</name>
<dbReference type="InParanoid" id="S8DWP7"/>